<gene>
    <name evidence="1" type="ORF">UFOVP391_30</name>
</gene>
<reference evidence="1" key="1">
    <citation type="submission" date="2020-05" db="EMBL/GenBank/DDBJ databases">
        <authorList>
            <person name="Chiriac C."/>
            <person name="Salcher M."/>
            <person name="Ghai R."/>
            <person name="Kavagutti S V."/>
        </authorList>
    </citation>
    <scope>NUCLEOTIDE SEQUENCE</scope>
</reference>
<name>A0A6J7X482_9CAUD</name>
<dbReference type="EMBL" id="LR798325">
    <property type="protein sequence ID" value="CAB5224136.1"/>
    <property type="molecule type" value="Genomic_DNA"/>
</dbReference>
<organism evidence="1">
    <name type="scientific">uncultured Caudovirales phage</name>
    <dbReference type="NCBI Taxonomy" id="2100421"/>
    <lineage>
        <taxon>Viruses</taxon>
        <taxon>Duplodnaviria</taxon>
        <taxon>Heunggongvirae</taxon>
        <taxon>Uroviricota</taxon>
        <taxon>Caudoviricetes</taxon>
        <taxon>Peduoviridae</taxon>
        <taxon>Maltschvirus</taxon>
        <taxon>Maltschvirus maltsch</taxon>
    </lineage>
</organism>
<sequence length="306" mass="32939">MSKKLRFDLDVDASALLAANPEAFFSKAYLGEENIAENYRLLPGVKSKTKLATVLFGNILQSSTCPFDAPTDDLSAVEIDVCALSAMAQICQFDLEQSFVALQMTKGSNGDFTVASFMDFYWNTMAKQIGQDIELIRWQGDTTSGNATLALCDGYIKNLLADATVVDVANTTVNSGNVLAQLALIFAAAPASIIRKKADLRLYVSTNIANAYELAAASGNTMTYVTTPLALTYLGVKVVVCEGMPNDTAVLTLKDNLLYAFDAEGDDKALKAVNLSDTVAEPYIRTRANMKVGFVHVNGAEIVLYS</sequence>
<protein>
    <submittedName>
        <fullName evidence="1">Uncharacterized protein</fullName>
    </submittedName>
</protein>
<evidence type="ECO:0000313" key="1">
    <source>
        <dbReference type="EMBL" id="CAB5224136.1"/>
    </source>
</evidence>
<proteinExistence type="predicted"/>
<accession>A0A6J7X482</accession>